<dbReference type="Pfam" id="PF13788">
    <property type="entry name" value="DUF4180"/>
    <property type="match status" value="1"/>
</dbReference>
<evidence type="ECO:0000259" key="1">
    <source>
        <dbReference type="Pfam" id="PF13788"/>
    </source>
</evidence>
<name>A0AAE3L0L8_9FIRM</name>
<dbReference type="AlphaFoldDB" id="A0AAE3L0L8"/>
<sequence>MEISTIKEKDKGIAIIHSDEILITDVQSALDFMATVQYETGYNRIILDKSAICEDFFHLRTKLAGEILQKFINYHVKFAIVGDFTVYTSKSLKDFMYECNQGKDIFFLPDEKQAIKKLSEN</sequence>
<organism evidence="2 3">
    <name type="scientific">Irregularibacter muris</name>
    <dbReference type="NCBI Taxonomy" id="1796619"/>
    <lineage>
        <taxon>Bacteria</taxon>
        <taxon>Bacillati</taxon>
        <taxon>Bacillota</taxon>
        <taxon>Clostridia</taxon>
        <taxon>Eubacteriales</taxon>
        <taxon>Eubacteriaceae</taxon>
        <taxon>Irregularibacter</taxon>
    </lineage>
</organism>
<evidence type="ECO:0000313" key="2">
    <source>
        <dbReference type="EMBL" id="MCR1900152.1"/>
    </source>
</evidence>
<reference evidence="2" key="1">
    <citation type="submission" date="2022-07" db="EMBL/GenBank/DDBJ databases">
        <title>Enhanced cultured diversity of the mouse gut microbiota enables custom-made synthetic communities.</title>
        <authorList>
            <person name="Afrizal A."/>
        </authorList>
    </citation>
    <scope>NUCLEOTIDE SEQUENCE</scope>
    <source>
        <strain evidence="2">DSM 28593</strain>
    </source>
</reference>
<keyword evidence="3" id="KW-1185">Reference proteome</keyword>
<dbReference type="Proteomes" id="UP001205748">
    <property type="component" value="Unassembled WGS sequence"/>
</dbReference>
<gene>
    <name evidence="2" type="ORF">NSA47_14385</name>
</gene>
<dbReference type="EMBL" id="JANKAS010000020">
    <property type="protein sequence ID" value="MCR1900152.1"/>
    <property type="molecule type" value="Genomic_DNA"/>
</dbReference>
<dbReference type="InterPro" id="IPR025438">
    <property type="entry name" value="DUF4180"/>
</dbReference>
<proteinExistence type="predicted"/>
<feature type="domain" description="DUF4180" evidence="1">
    <location>
        <begin position="10"/>
        <end position="118"/>
    </location>
</feature>
<evidence type="ECO:0000313" key="3">
    <source>
        <dbReference type="Proteomes" id="UP001205748"/>
    </source>
</evidence>
<dbReference type="RefSeq" id="WP_257533216.1">
    <property type="nucleotide sequence ID" value="NZ_JANKAS010000020.1"/>
</dbReference>
<protein>
    <submittedName>
        <fullName evidence="2">DUF4180 domain-containing protein</fullName>
    </submittedName>
</protein>
<accession>A0AAE3L0L8</accession>
<comment type="caution">
    <text evidence="2">The sequence shown here is derived from an EMBL/GenBank/DDBJ whole genome shotgun (WGS) entry which is preliminary data.</text>
</comment>